<dbReference type="InterPro" id="IPR011250">
    <property type="entry name" value="OMP/PagP_B-barrel"/>
</dbReference>
<evidence type="ECO:0000313" key="4">
    <source>
        <dbReference type="EMBL" id="MCG6658848.1"/>
    </source>
</evidence>
<proteinExistence type="predicted"/>
<evidence type="ECO:0000313" key="5">
    <source>
        <dbReference type="Proteomes" id="UP000814385"/>
    </source>
</evidence>
<feature type="chain" id="PRO_5045291283" evidence="2">
    <location>
        <begin position="28"/>
        <end position="184"/>
    </location>
</feature>
<protein>
    <submittedName>
        <fullName evidence="4">Porin family protein</fullName>
    </submittedName>
</protein>
<dbReference type="Pfam" id="PF13505">
    <property type="entry name" value="OMP_b-brl"/>
    <property type="match status" value="1"/>
</dbReference>
<sequence length="184" mass="19305">MPSKTLLKPLMLLGAAGVLAMSASGAAATTGNSGLYLGGGMGEWHGDRAFDDTADHWKLVGGYSVGWLPFLDLAAELAYVRGSALSGEVNGQPATLKVESVEAAGLVGWSLGPLGLYAKVGMADWNAQQRGPGVDDDDSGTDPVYGLGVRLRLLDMTGRLEVERLDARRIGNHDRVSLGLVYTF</sequence>
<accession>A0ABS9PAR7</accession>
<dbReference type="InterPro" id="IPR027385">
    <property type="entry name" value="Beta-barrel_OMP"/>
</dbReference>
<evidence type="ECO:0000256" key="2">
    <source>
        <dbReference type="SAM" id="SignalP"/>
    </source>
</evidence>
<dbReference type="RefSeq" id="WP_238977994.1">
    <property type="nucleotide sequence ID" value="NZ_JABFUC010000011.1"/>
</dbReference>
<dbReference type="Proteomes" id="UP000814385">
    <property type="component" value="Unassembled WGS sequence"/>
</dbReference>
<name>A0ABS9PAR7_9GAMM</name>
<keyword evidence="5" id="KW-1185">Reference proteome</keyword>
<reference evidence="4 5" key="1">
    <citation type="submission" date="2020-05" db="EMBL/GenBank/DDBJ databases">
        <title>Comparative genomic analysis of denitrifying bacteria from Halomonas genus.</title>
        <authorList>
            <person name="Wang L."/>
            <person name="Shao Z."/>
        </authorList>
    </citation>
    <scope>NUCLEOTIDE SEQUENCE [LARGE SCALE GENOMIC DNA]</scope>
    <source>
        <strain evidence="4 5">A4</strain>
    </source>
</reference>
<keyword evidence="1 2" id="KW-0732">Signal</keyword>
<evidence type="ECO:0000259" key="3">
    <source>
        <dbReference type="Pfam" id="PF13505"/>
    </source>
</evidence>
<dbReference type="Gene3D" id="2.40.160.20">
    <property type="match status" value="1"/>
</dbReference>
<dbReference type="EMBL" id="JABFUC010000011">
    <property type="protein sequence ID" value="MCG6658848.1"/>
    <property type="molecule type" value="Genomic_DNA"/>
</dbReference>
<comment type="caution">
    <text evidence="4">The sequence shown here is derived from an EMBL/GenBank/DDBJ whole genome shotgun (WGS) entry which is preliminary data.</text>
</comment>
<feature type="domain" description="Outer membrane protein beta-barrel" evidence="3">
    <location>
        <begin position="15"/>
        <end position="184"/>
    </location>
</feature>
<feature type="signal peptide" evidence="2">
    <location>
        <begin position="1"/>
        <end position="27"/>
    </location>
</feature>
<gene>
    <name evidence="4" type="ORF">HOP52_13895</name>
</gene>
<dbReference type="SUPFAM" id="SSF56925">
    <property type="entry name" value="OMPA-like"/>
    <property type="match status" value="1"/>
</dbReference>
<evidence type="ECO:0000256" key="1">
    <source>
        <dbReference type="ARBA" id="ARBA00022729"/>
    </source>
</evidence>
<organism evidence="4 5">
    <name type="scientific">Billgrantia campisalis</name>
    <dbReference type="NCBI Taxonomy" id="74661"/>
    <lineage>
        <taxon>Bacteria</taxon>
        <taxon>Pseudomonadati</taxon>
        <taxon>Pseudomonadota</taxon>
        <taxon>Gammaproteobacteria</taxon>
        <taxon>Oceanospirillales</taxon>
        <taxon>Halomonadaceae</taxon>
        <taxon>Billgrantia</taxon>
    </lineage>
</organism>